<evidence type="ECO:0000256" key="3">
    <source>
        <dbReference type="ARBA" id="ARBA00022525"/>
    </source>
</evidence>
<keyword evidence="9" id="KW-0812">Transmembrane</keyword>
<accession>A0A1S6JCP2</accession>
<dbReference type="RefSeq" id="WP_063787482.1">
    <property type="nucleotide sequence ID" value="NZ_CP019724.1"/>
</dbReference>
<evidence type="ECO:0000256" key="6">
    <source>
        <dbReference type="ARBA" id="ARBA00023087"/>
    </source>
</evidence>
<evidence type="ECO:0000256" key="2">
    <source>
        <dbReference type="ARBA" id="ARBA00022512"/>
    </source>
</evidence>
<comment type="subcellular location">
    <subcellularLocation>
        <location evidence="1">Secreted</location>
        <location evidence="1">Cell wall</location>
    </subcellularLocation>
</comment>
<keyword evidence="4 10" id="KW-0732">Signal</keyword>
<name>A0A1S6JCP2_9ACTN</name>
<gene>
    <name evidence="12" type="ORF">B1H29_23895</name>
</gene>
<feature type="chain" id="PRO_5010548160" description="Chaplin domain-containing protein" evidence="10">
    <location>
        <begin position="29"/>
        <end position="309"/>
    </location>
</feature>
<dbReference type="AlphaFoldDB" id="A0A1S6JCP2"/>
<proteinExistence type="predicted"/>
<dbReference type="Proteomes" id="UP000189443">
    <property type="component" value="Chromosome"/>
</dbReference>
<keyword evidence="5" id="KW-0130">Cell adhesion</keyword>
<evidence type="ECO:0000256" key="4">
    <source>
        <dbReference type="ARBA" id="ARBA00022729"/>
    </source>
</evidence>
<keyword evidence="3" id="KW-0964">Secreted</keyword>
<feature type="signal peptide" evidence="10">
    <location>
        <begin position="1"/>
        <end position="28"/>
    </location>
</feature>
<keyword evidence="9" id="KW-0472">Membrane</keyword>
<reference evidence="12 13" key="1">
    <citation type="submission" date="2017-02" db="EMBL/GenBank/DDBJ databases">
        <title>Streptomyces pactum ACT12 Genome sequencing and assembly.</title>
        <authorList>
            <person name="Xue Q."/>
            <person name="Yan X."/>
            <person name="Jia L."/>
            <person name="Yan H."/>
        </authorList>
    </citation>
    <scope>NUCLEOTIDE SEQUENCE [LARGE SCALE GENOMIC DNA]</scope>
    <source>
        <strain evidence="12 13">ACT12</strain>
    </source>
</reference>
<keyword evidence="2" id="KW-0134">Cell wall</keyword>
<dbReference type="GO" id="GO:0007155">
    <property type="term" value="P:cell adhesion"/>
    <property type="evidence" value="ECO:0007669"/>
    <property type="project" value="UniProtKB-KW"/>
</dbReference>
<feature type="domain" description="Chaplin" evidence="11">
    <location>
        <begin position="39"/>
        <end position="79"/>
    </location>
</feature>
<evidence type="ECO:0000256" key="9">
    <source>
        <dbReference type="SAM" id="Phobius"/>
    </source>
</evidence>
<evidence type="ECO:0000256" key="7">
    <source>
        <dbReference type="PROSITE-ProRule" id="PRU01232"/>
    </source>
</evidence>
<feature type="domain" description="Chaplin" evidence="11">
    <location>
        <begin position="175"/>
        <end position="215"/>
    </location>
</feature>
<evidence type="ECO:0000256" key="5">
    <source>
        <dbReference type="ARBA" id="ARBA00022889"/>
    </source>
</evidence>
<keyword evidence="9" id="KW-1133">Transmembrane helix</keyword>
<sequence length="309" mass="30330">MRQTLSRGVFAAAAATGILSLSGTPALADSTAVAAAEDSSGLLSGNNVQVPVSVPVNVCGNTVGVIAALNRASDNSCGNVSYEHGSSGSSYGSPAGGAKAVASTEDSHGLLSGNNVQAPVSAPVNVCGNTVDVIAALNHASDNSCGNASYEHGSSGSSYGSPAGGAKAVASTEDSYGLLSGNNVQAPVELPVNVCGNTVDVIAALNHAYGNSCGNSTDRSPEPGYGTEDETPPKTCDDDCETPPSTSAPTPPPTRGTVPPPSVGVEEPGKTPQMAETGSEGMLAASAAGVALLTGGALLYRRGRAASQR</sequence>
<feature type="compositionally biased region" description="Pro residues" evidence="8">
    <location>
        <begin position="249"/>
        <end position="262"/>
    </location>
</feature>
<feature type="compositionally biased region" description="Low complexity" evidence="8">
    <location>
        <begin position="153"/>
        <end position="165"/>
    </location>
</feature>
<dbReference type="Pfam" id="PF03777">
    <property type="entry name" value="ChpA-C"/>
    <property type="match status" value="3"/>
</dbReference>
<dbReference type="InterPro" id="IPR005528">
    <property type="entry name" value="ChpA-H"/>
</dbReference>
<organism evidence="12 13">
    <name type="scientific">Streptomyces pactum</name>
    <dbReference type="NCBI Taxonomy" id="68249"/>
    <lineage>
        <taxon>Bacteria</taxon>
        <taxon>Bacillati</taxon>
        <taxon>Actinomycetota</taxon>
        <taxon>Actinomycetes</taxon>
        <taxon>Kitasatosporales</taxon>
        <taxon>Streptomycetaceae</taxon>
        <taxon>Streptomyces</taxon>
    </lineage>
</organism>
<keyword evidence="6 7" id="KW-0034">Amyloid</keyword>
<evidence type="ECO:0000256" key="1">
    <source>
        <dbReference type="ARBA" id="ARBA00004191"/>
    </source>
</evidence>
<evidence type="ECO:0000313" key="12">
    <source>
        <dbReference type="EMBL" id="AQS69528.1"/>
    </source>
</evidence>
<evidence type="ECO:0000256" key="10">
    <source>
        <dbReference type="SAM" id="SignalP"/>
    </source>
</evidence>
<keyword evidence="13" id="KW-1185">Reference proteome</keyword>
<feature type="domain" description="Chaplin" evidence="11">
    <location>
        <begin position="107"/>
        <end position="147"/>
    </location>
</feature>
<dbReference type="PROSITE" id="PS51884">
    <property type="entry name" value="CHAPLIN"/>
    <property type="match status" value="3"/>
</dbReference>
<evidence type="ECO:0000256" key="8">
    <source>
        <dbReference type="SAM" id="MobiDB-lite"/>
    </source>
</evidence>
<evidence type="ECO:0000259" key="11">
    <source>
        <dbReference type="PROSITE" id="PS51884"/>
    </source>
</evidence>
<dbReference type="KEGG" id="spac:B1H29_23895"/>
<protein>
    <recommendedName>
        <fullName evidence="11">Chaplin domain-containing protein</fullName>
    </recommendedName>
</protein>
<evidence type="ECO:0000313" key="13">
    <source>
        <dbReference type="Proteomes" id="UP000189443"/>
    </source>
</evidence>
<feature type="transmembrane region" description="Helical" evidence="9">
    <location>
        <begin position="281"/>
        <end position="300"/>
    </location>
</feature>
<dbReference type="EMBL" id="CP019724">
    <property type="protein sequence ID" value="AQS69528.1"/>
    <property type="molecule type" value="Genomic_DNA"/>
</dbReference>
<feature type="region of interest" description="Disordered" evidence="8">
    <location>
        <begin position="146"/>
        <end position="168"/>
    </location>
</feature>
<feature type="region of interest" description="Disordered" evidence="8">
    <location>
        <begin position="211"/>
        <end position="280"/>
    </location>
</feature>
<dbReference type="NCBIfam" id="TIGR01167">
    <property type="entry name" value="LPXTG_anchor"/>
    <property type="match status" value="1"/>
</dbReference>